<feature type="transmembrane region" description="Helical" evidence="7">
    <location>
        <begin position="405"/>
        <end position="422"/>
    </location>
</feature>
<reference evidence="8 9" key="1">
    <citation type="submission" date="2024-03" db="EMBL/GenBank/DDBJ databases">
        <title>Aureococcus anophagefferens CCMP1851 and Kratosvirus quantuckense: Draft genome of a second virus-susceptible host strain in the model system.</title>
        <authorList>
            <person name="Chase E."/>
            <person name="Truchon A.R."/>
            <person name="Schepens W."/>
            <person name="Wilhelm S.W."/>
        </authorList>
    </citation>
    <scope>NUCLEOTIDE SEQUENCE [LARGE SCALE GENOMIC DNA]</scope>
    <source>
        <strain evidence="8 9">CCMP1851</strain>
    </source>
</reference>
<feature type="transmembrane region" description="Helical" evidence="7">
    <location>
        <begin position="284"/>
        <end position="306"/>
    </location>
</feature>
<evidence type="ECO:0000256" key="7">
    <source>
        <dbReference type="SAM" id="Phobius"/>
    </source>
</evidence>
<evidence type="ECO:0000256" key="5">
    <source>
        <dbReference type="ARBA" id="ARBA00023136"/>
    </source>
</evidence>
<dbReference type="EMBL" id="JBBJCI010000231">
    <property type="protein sequence ID" value="KAK7237821.1"/>
    <property type="molecule type" value="Genomic_DNA"/>
</dbReference>
<organism evidence="8 9">
    <name type="scientific">Aureococcus anophagefferens</name>
    <name type="common">Harmful bloom alga</name>
    <dbReference type="NCBI Taxonomy" id="44056"/>
    <lineage>
        <taxon>Eukaryota</taxon>
        <taxon>Sar</taxon>
        <taxon>Stramenopiles</taxon>
        <taxon>Ochrophyta</taxon>
        <taxon>Pelagophyceae</taxon>
        <taxon>Pelagomonadales</taxon>
        <taxon>Pelagomonadaceae</taxon>
        <taxon>Aureococcus</taxon>
    </lineage>
</organism>
<dbReference type="NCBIfam" id="TIGR01197">
    <property type="entry name" value="nramp"/>
    <property type="match status" value="1"/>
</dbReference>
<feature type="transmembrane region" description="Helical" evidence="7">
    <location>
        <begin position="497"/>
        <end position="516"/>
    </location>
</feature>
<feature type="transmembrane region" description="Helical" evidence="7">
    <location>
        <begin position="188"/>
        <end position="211"/>
    </location>
</feature>
<evidence type="ECO:0000256" key="2">
    <source>
        <dbReference type="ARBA" id="ARBA00022448"/>
    </source>
</evidence>
<proteinExistence type="predicted"/>
<dbReference type="PRINTS" id="PR00447">
    <property type="entry name" value="NATRESASSCMP"/>
</dbReference>
<dbReference type="PANTHER" id="PTHR11706:SF33">
    <property type="entry name" value="NATURAL RESISTANCE-ASSOCIATED MACROPHAGE PROTEIN 2"/>
    <property type="match status" value="1"/>
</dbReference>
<protein>
    <submittedName>
        <fullName evidence="8">Metal iron transporter</fullName>
    </submittedName>
</protein>
<dbReference type="PANTHER" id="PTHR11706">
    <property type="entry name" value="SOLUTE CARRIER PROTEIN FAMILY 11 MEMBER"/>
    <property type="match status" value="1"/>
</dbReference>
<dbReference type="Proteomes" id="UP001363151">
    <property type="component" value="Unassembled WGS sequence"/>
</dbReference>
<keyword evidence="4 7" id="KW-1133">Transmembrane helix</keyword>
<feature type="region of interest" description="Disordered" evidence="6">
    <location>
        <begin position="1"/>
        <end position="35"/>
    </location>
</feature>
<dbReference type="Pfam" id="PF01566">
    <property type="entry name" value="Nramp"/>
    <property type="match status" value="1"/>
</dbReference>
<keyword evidence="9" id="KW-1185">Reference proteome</keyword>
<dbReference type="InterPro" id="IPR001046">
    <property type="entry name" value="NRAMP_fam"/>
</dbReference>
<keyword evidence="3 7" id="KW-0812">Transmembrane</keyword>
<gene>
    <name evidence="8" type="ORF">SO694_00022161</name>
</gene>
<comment type="caution">
    <text evidence="8">The sequence shown here is derived from an EMBL/GenBank/DDBJ whole genome shotgun (WGS) entry which is preliminary data.</text>
</comment>
<accession>A0ABR1FT11</accession>
<evidence type="ECO:0000256" key="6">
    <source>
        <dbReference type="SAM" id="MobiDB-lite"/>
    </source>
</evidence>
<evidence type="ECO:0000256" key="4">
    <source>
        <dbReference type="ARBA" id="ARBA00022989"/>
    </source>
</evidence>
<evidence type="ECO:0000313" key="8">
    <source>
        <dbReference type="EMBL" id="KAK7237821.1"/>
    </source>
</evidence>
<feature type="transmembrane region" description="Helical" evidence="7">
    <location>
        <begin position="89"/>
        <end position="111"/>
    </location>
</feature>
<keyword evidence="2" id="KW-0813">Transport</keyword>
<sequence length="577" mass="60926">MDQPIEDGLEERAPVAFDSSDSDYEAEEPSYGAAEEGKLPTRRLRPFAWSWRKFAAFAGPGWLMSLAYLDPGNLESDLQLGAYTRYSLLWVLFWATAGGLLLQEMAARLGVVTGETLAKCVKRAYGPRVSLLLYGAAELAIVGSDVQEVLGTATGLRILFGLPLWAGCVVTAIDTCTFFLVQRLGWRALEAAIGALVVTLAVAFIGVWAAAPSEPGPLLYGLAVPTMRPSMLTQAVGTVGAVVMPHTAPHNLYLHSGLVRSAVADRTRAARVRDALRYTLADSALSLLLSFVVNMAVVAAFAAFFWSAACGDETACVPDAAGDGTPGAACASNLLSGTCSTIGLGAAAPALGAVLGRSGAVIFGVGLLAAGQASTTAATIAGQYVMEGFFDWDVARWKRVALSRFLALGPAVLVAVSPMGQRNSFNEMLNVLQSACLPFAMLPLLHLARDERLMGRFANGPRLNRVVTTASVVVLAVNLILVYQYALVDVFDRPPAYAAGVSLATLAYLYAVSLAFRPKAAPEAPAKDDDAVAAFLRQEIELRAKGRVPKHGLATPVDPTEQVCCCGKNPDATRDLV</sequence>
<feature type="transmembrane region" description="Helical" evidence="7">
    <location>
        <begin position="466"/>
        <end position="485"/>
    </location>
</feature>
<evidence type="ECO:0000256" key="3">
    <source>
        <dbReference type="ARBA" id="ARBA00022692"/>
    </source>
</evidence>
<keyword evidence="5 7" id="KW-0472">Membrane</keyword>
<comment type="subcellular location">
    <subcellularLocation>
        <location evidence="1">Membrane</location>
        <topology evidence="1">Multi-pass membrane protein</topology>
    </subcellularLocation>
</comment>
<evidence type="ECO:0000313" key="9">
    <source>
        <dbReference type="Proteomes" id="UP001363151"/>
    </source>
</evidence>
<dbReference type="NCBIfam" id="NF037982">
    <property type="entry name" value="Nramp_1"/>
    <property type="match status" value="1"/>
</dbReference>
<name>A0ABR1FT11_AURAN</name>
<feature type="transmembrane region" description="Helical" evidence="7">
    <location>
        <begin position="131"/>
        <end position="150"/>
    </location>
</feature>
<feature type="transmembrane region" description="Helical" evidence="7">
    <location>
        <begin position="162"/>
        <end position="181"/>
    </location>
</feature>
<evidence type="ECO:0000256" key="1">
    <source>
        <dbReference type="ARBA" id="ARBA00004141"/>
    </source>
</evidence>